<accession>A0A0F9DMC5</accession>
<protein>
    <submittedName>
        <fullName evidence="1">Uncharacterized protein</fullName>
    </submittedName>
</protein>
<gene>
    <name evidence="1" type="ORF">LCGC14_2180840</name>
</gene>
<evidence type="ECO:0000313" key="1">
    <source>
        <dbReference type="EMBL" id="KKL62868.1"/>
    </source>
</evidence>
<reference evidence="1" key="1">
    <citation type="journal article" date="2015" name="Nature">
        <title>Complex archaea that bridge the gap between prokaryotes and eukaryotes.</title>
        <authorList>
            <person name="Spang A."/>
            <person name="Saw J.H."/>
            <person name="Jorgensen S.L."/>
            <person name="Zaremba-Niedzwiedzka K."/>
            <person name="Martijn J."/>
            <person name="Lind A.E."/>
            <person name="van Eijk R."/>
            <person name="Schleper C."/>
            <person name="Guy L."/>
            <person name="Ettema T.J."/>
        </authorList>
    </citation>
    <scope>NUCLEOTIDE SEQUENCE</scope>
</reference>
<proteinExistence type="predicted"/>
<organism evidence="1">
    <name type="scientific">marine sediment metagenome</name>
    <dbReference type="NCBI Taxonomy" id="412755"/>
    <lineage>
        <taxon>unclassified sequences</taxon>
        <taxon>metagenomes</taxon>
        <taxon>ecological metagenomes</taxon>
    </lineage>
</organism>
<sequence length="150" mass="16948">MKYVYYFLILASGLFCASVFIVEGSSKAEERSMNDYVNPQVNISLNISNADGLKVEKLVSEYVNTLGFGLTSSVSAGEYGKKWAEKGMVKSLWKNQKNYIDLSNLLNTECFNVRIYTSSESESRDIEAKLVAKISKVYPDYVKYNSLQCR</sequence>
<name>A0A0F9DMC5_9ZZZZ</name>
<dbReference type="EMBL" id="LAZR01028356">
    <property type="protein sequence ID" value="KKL62868.1"/>
    <property type="molecule type" value="Genomic_DNA"/>
</dbReference>
<comment type="caution">
    <text evidence="1">The sequence shown here is derived from an EMBL/GenBank/DDBJ whole genome shotgun (WGS) entry which is preliminary data.</text>
</comment>
<dbReference type="AlphaFoldDB" id="A0A0F9DMC5"/>